<reference evidence="1 2" key="1">
    <citation type="submission" date="2018-01" db="EMBL/GenBank/DDBJ databases">
        <title>Complete genome sequence of Bacteriovorax stolpii DSM12778.</title>
        <authorList>
            <person name="Tang B."/>
            <person name="Chang J."/>
        </authorList>
    </citation>
    <scope>NUCLEOTIDE SEQUENCE [LARGE SCALE GENOMIC DNA]</scope>
    <source>
        <strain evidence="1 2">DSM 12778</strain>
    </source>
</reference>
<organism evidence="1 2">
    <name type="scientific">Bacteriovorax stolpii</name>
    <name type="common">Bdellovibrio stolpii</name>
    <dbReference type="NCBI Taxonomy" id="960"/>
    <lineage>
        <taxon>Bacteria</taxon>
        <taxon>Pseudomonadati</taxon>
        <taxon>Bdellovibrionota</taxon>
        <taxon>Bacteriovoracia</taxon>
        <taxon>Bacteriovoracales</taxon>
        <taxon>Bacteriovoracaceae</taxon>
        <taxon>Bacteriovorax</taxon>
    </lineage>
</organism>
<evidence type="ECO:0000313" key="2">
    <source>
        <dbReference type="Proteomes" id="UP000235584"/>
    </source>
</evidence>
<protein>
    <submittedName>
        <fullName evidence="1">Uncharacterized protein</fullName>
    </submittedName>
</protein>
<dbReference type="EMBL" id="CP025704">
    <property type="protein sequence ID" value="AUN98292.1"/>
    <property type="molecule type" value="Genomic_DNA"/>
</dbReference>
<dbReference type="AlphaFoldDB" id="A0A2K9NS28"/>
<keyword evidence="2" id="KW-1185">Reference proteome</keyword>
<sequence length="176" mass="19642">MKTALTYVSFLALLMTFAQARELSPVGYGLQCSGTSSTDLKNCLNRESDKIDEANLPNEIIISTEASGKESLLKMVTTVSAERTDNYALSLAAKIPMIEKAIATALIIQYEDEPQLYYYIVDQNGRLEVIFDGLNSVDVSENMAEIFLNDPEVFSLKSDNVSAQFKKWMKYLKGQE</sequence>
<gene>
    <name evidence="1" type="ORF">C0V70_09285</name>
</gene>
<evidence type="ECO:0000313" key="1">
    <source>
        <dbReference type="EMBL" id="AUN98292.1"/>
    </source>
</evidence>
<name>A0A2K9NS28_BACTC</name>
<dbReference type="RefSeq" id="WP_102243583.1">
    <property type="nucleotide sequence ID" value="NZ_CP025704.1"/>
</dbReference>
<dbReference type="Proteomes" id="UP000235584">
    <property type="component" value="Chromosome"/>
</dbReference>
<accession>A0A2K9NS28</accession>
<dbReference type="KEGG" id="bsto:C0V70_09285"/>
<proteinExistence type="predicted"/>